<evidence type="ECO:0000313" key="3">
    <source>
        <dbReference type="Proteomes" id="UP000002139"/>
    </source>
</evidence>
<proteinExistence type="predicted"/>
<feature type="domain" description="Glutathione S-transferase C-terminal" evidence="1">
    <location>
        <begin position="3"/>
        <end position="49"/>
    </location>
</feature>
<keyword evidence="2" id="KW-0808">Transferase</keyword>
<organism evidence="2 3">
    <name type="scientific">Sorangium cellulosum (strain So ce56)</name>
    <name type="common">Polyangium cellulosum (strain So ce56)</name>
    <dbReference type="NCBI Taxonomy" id="448385"/>
    <lineage>
        <taxon>Bacteria</taxon>
        <taxon>Pseudomonadati</taxon>
        <taxon>Myxococcota</taxon>
        <taxon>Polyangia</taxon>
        <taxon>Polyangiales</taxon>
        <taxon>Polyangiaceae</taxon>
        <taxon>Sorangium</taxon>
    </lineage>
</organism>
<accession>A9FVU0</accession>
<dbReference type="HOGENOM" id="CLU_2847523_0_0_7"/>
<dbReference type="Pfam" id="PF00043">
    <property type="entry name" value="GST_C"/>
    <property type="match status" value="1"/>
</dbReference>
<dbReference type="KEGG" id="scl:sce2152"/>
<protein>
    <submittedName>
        <fullName evidence="2">Glutathione S-transferase protein</fullName>
        <ecNumber evidence="2">2.5.1.18</ecNumber>
    </submittedName>
</protein>
<evidence type="ECO:0000259" key="1">
    <source>
        <dbReference type="Pfam" id="PF00043"/>
    </source>
</evidence>
<sequence length="65" mass="7111">MRGRQFVVGDGVTVADFVLAYTLDWGNEVKPLGDCPALLSYMERMYARPNAPPRIAQVLASIAAK</sequence>
<dbReference type="eggNOG" id="COG0625">
    <property type="taxonomic scope" value="Bacteria"/>
</dbReference>
<dbReference type="EMBL" id="AM746676">
    <property type="protein sequence ID" value="CAN92311.1"/>
    <property type="molecule type" value="Genomic_DNA"/>
</dbReference>
<dbReference type="GO" id="GO:0004364">
    <property type="term" value="F:glutathione transferase activity"/>
    <property type="evidence" value="ECO:0007669"/>
    <property type="project" value="UniProtKB-EC"/>
</dbReference>
<evidence type="ECO:0000313" key="2">
    <source>
        <dbReference type="EMBL" id="CAN92311.1"/>
    </source>
</evidence>
<name>A9FVU0_SORC5</name>
<dbReference type="EC" id="2.5.1.18" evidence="2"/>
<dbReference type="Gene3D" id="1.20.1050.10">
    <property type="match status" value="1"/>
</dbReference>
<gene>
    <name evidence="2" type="primary">gst6</name>
    <name evidence="2" type="ordered locus">sce2152</name>
</gene>
<dbReference type="SUPFAM" id="SSF47616">
    <property type="entry name" value="GST C-terminal domain-like"/>
    <property type="match status" value="1"/>
</dbReference>
<dbReference type="InterPro" id="IPR004046">
    <property type="entry name" value="GST_C"/>
</dbReference>
<dbReference type="STRING" id="448385.sce2152"/>
<dbReference type="AlphaFoldDB" id="A9FVU0"/>
<dbReference type="Proteomes" id="UP000002139">
    <property type="component" value="Chromosome"/>
</dbReference>
<dbReference type="BioCyc" id="SCEL448385:SCE_RS11060-MONOMER"/>
<dbReference type="InterPro" id="IPR036282">
    <property type="entry name" value="Glutathione-S-Trfase_C_sf"/>
</dbReference>
<reference evidence="2 3" key="1">
    <citation type="journal article" date="2007" name="Nat. Biotechnol.">
        <title>Complete genome sequence of the myxobacterium Sorangium cellulosum.</title>
        <authorList>
            <person name="Schneiker S."/>
            <person name="Perlova O."/>
            <person name="Kaiser O."/>
            <person name="Gerth K."/>
            <person name="Alici A."/>
            <person name="Altmeyer M.O."/>
            <person name="Bartels D."/>
            <person name="Bekel T."/>
            <person name="Beyer S."/>
            <person name="Bode E."/>
            <person name="Bode H.B."/>
            <person name="Bolten C.J."/>
            <person name="Choudhuri J.V."/>
            <person name="Doss S."/>
            <person name="Elnakady Y.A."/>
            <person name="Frank B."/>
            <person name="Gaigalat L."/>
            <person name="Goesmann A."/>
            <person name="Groeger C."/>
            <person name="Gross F."/>
            <person name="Jelsbak L."/>
            <person name="Jelsbak L."/>
            <person name="Kalinowski J."/>
            <person name="Kegler C."/>
            <person name="Knauber T."/>
            <person name="Konietzny S."/>
            <person name="Kopp M."/>
            <person name="Krause L."/>
            <person name="Krug D."/>
            <person name="Linke B."/>
            <person name="Mahmud T."/>
            <person name="Martinez-Arias R."/>
            <person name="McHardy A.C."/>
            <person name="Merai M."/>
            <person name="Meyer F."/>
            <person name="Mormann S."/>
            <person name="Munoz-Dorado J."/>
            <person name="Perez J."/>
            <person name="Pradella S."/>
            <person name="Rachid S."/>
            <person name="Raddatz G."/>
            <person name="Rosenau F."/>
            <person name="Rueckert C."/>
            <person name="Sasse F."/>
            <person name="Scharfe M."/>
            <person name="Schuster S.C."/>
            <person name="Suen G."/>
            <person name="Treuner-Lange A."/>
            <person name="Velicer G.J."/>
            <person name="Vorholter F.-J."/>
            <person name="Weissman K.J."/>
            <person name="Welch R.D."/>
            <person name="Wenzel S.C."/>
            <person name="Whitworth D.E."/>
            <person name="Wilhelm S."/>
            <person name="Wittmann C."/>
            <person name="Bloecker H."/>
            <person name="Puehler A."/>
            <person name="Mueller R."/>
        </authorList>
    </citation>
    <scope>NUCLEOTIDE SEQUENCE [LARGE SCALE GENOMIC DNA]</scope>
    <source>
        <strain evidence="3">So ce56</strain>
    </source>
</reference>
<keyword evidence="3" id="KW-1185">Reference proteome</keyword>